<dbReference type="Pfam" id="PF00118">
    <property type="entry name" value="Cpn60_TCP1"/>
    <property type="match status" value="1"/>
</dbReference>
<dbReference type="GO" id="GO:0042026">
    <property type="term" value="P:protein refolding"/>
    <property type="evidence" value="ECO:0007669"/>
    <property type="project" value="InterPro"/>
</dbReference>
<dbReference type="Gene3D" id="3.30.260.10">
    <property type="entry name" value="TCP-1-like chaperonin intermediate domain"/>
    <property type="match status" value="1"/>
</dbReference>
<keyword evidence="3" id="KW-0067">ATP-binding</keyword>
<dbReference type="Gramene" id="QL11p017306:mrna">
    <property type="protein sequence ID" value="QL11p017306:mrna"/>
    <property type="gene ID" value="QL11p017306"/>
</dbReference>
<dbReference type="InterPro" id="IPR002423">
    <property type="entry name" value="Cpn60/GroEL/TCP-1"/>
</dbReference>
<dbReference type="GO" id="GO:0005524">
    <property type="term" value="F:ATP binding"/>
    <property type="evidence" value="ECO:0007669"/>
    <property type="project" value="UniProtKB-KW"/>
</dbReference>
<sequence length="195" mass="21053">MSVSFSSLQFFHQKPLFSSLYWNQRATGLWRSTNFVRSIAVKAGPKRVSFGRNVILSESGSLKVINDGVTIARSMELSDAIENAGAMLIQESGSLKVINDGVTIARSMELSNTIENAGAMLTQEVATKMNDLAGDGTTTAIVLAQAMIKSGMLAVAFGSIPVSLKKGMDKTVKELVKVLKKKSVLVRRRDDIKGI</sequence>
<dbReference type="PANTHER" id="PTHR45633">
    <property type="entry name" value="60 KDA HEAT SHOCK PROTEIN, MITOCHONDRIAL"/>
    <property type="match status" value="1"/>
</dbReference>
<proteinExistence type="inferred from homology"/>
<evidence type="ECO:0000256" key="4">
    <source>
        <dbReference type="ARBA" id="ARBA00023186"/>
    </source>
</evidence>
<dbReference type="PRINTS" id="PR00304">
    <property type="entry name" value="TCOMPLEXTCP1"/>
</dbReference>
<keyword evidence="6" id="KW-1185">Reference proteome</keyword>
<dbReference type="SUPFAM" id="SSF48592">
    <property type="entry name" value="GroEL equatorial domain-like"/>
    <property type="match status" value="2"/>
</dbReference>
<keyword evidence="2" id="KW-0547">Nucleotide-binding</keyword>
<evidence type="ECO:0000256" key="2">
    <source>
        <dbReference type="ARBA" id="ARBA00022741"/>
    </source>
</evidence>
<organism evidence="5 6">
    <name type="scientific">Quercus lobata</name>
    <name type="common">Valley oak</name>
    <dbReference type="NCBI Taxonomy" id="97700"/>
    <lineage>
        <taxon>Eukaryota</taxon>
        <taxon>Viridiplantae</taxon>
        <taxon>Streptophyta</taxon>
        <taxon>Embryophyta</taxon>
        <taxon>Tracheophyta</taxon>
        <taxon>Spermatophyta</taxon>
        <taxon>Magnoliopsida</taxon>
        <taxon>eudicotyledons</taxon>
        <taxon>Gunneridae</taxon>
        <taxon>Pentapetalae</taxon>
        <taxon>rosids</taxon>
        <taxon>fabids</taxon>
        <taxon>Fagales</taxon>
        <taxon>Fagaceae</taxon>
        <taxon>Quercus</taxon>
    </lineage>
</organism>
<protein>
    <submittedName>
        <fullName evidence="5">Uncharacterized protein</fullName>
    </submittedName>
</protein>
<name>A0A7N2MVU6_QUELO</name>
<dbReference type="Proteomes" id="UP000594261">
    <property type="component" value="Chromosome 11"/>
</dbReference>
<evidence type="ECO:0000313" key="6">
    <source>
        <dbReference type="Proteomes" id="UP000594261"/>
    </source>
</evidence>
<dbReference type="InterPro" id="IPR027410">
    <property type="entry name" value="TCP-1-like_intermed_sf"/>
</dbReference>
<dbReference type="InterPro" id="IPR001844">
    <property type="entry name" value="Cpn60/GroEL"/>
</dbReference>
<dbReference type="AlphaFoldDB" id="A0A7N2MVU6"/>
<dbReference type="EnsemblPlants" id="QL11p017306:mrna">
    <property type="protein sequence ID" value="QL11p017306:mrna"/>
    <property type="gene ID" value="QL11p017306"/>
</dbReference>
<evidence type="ECO:0000256" key="1">
    <source>
        <dbReference type="ARBA" id="ARBA00006607"/>
    </source>
</evidence>
<reference evidence="5 6" key="1">
    <citation type="journal article" date="2016" name="G3 (Bethesda)">
        <title>First Draft Assembly and Annotation of the Genome of a California Endemic Oak Quercus lobata Nee (Fagaceae).</title>
        <authorList>
            <person name="Sork V.L."/>
            <person name="Fitz-Gibbon S.T."/>
            <person name="Puiu D."/>
            <person name="Crepeau M."/>
            <person name="Gugger P.F."/>
            <person name="Sherman R."/>
            <person name="Stevens K."/>
            <person name="Langley C.H."/>
            <person name="Pellegrini M."/>
            <person name="Salzberg S.L."/>
        </authorList>
    </citation>
    <scope>NUCLEOTIDE SEQUENCE [LARGE SCALE GENOMIC DNA]</scope>
    <source>
        <strain evidence="5 6">cv. SW786</strain>
    </source>
</reference>
<reference evidence="5" key="2">
    <citation type="submission" date="2021-01" db="UniProtKB">
        <authorList>
            <consortium name="EnsemblPlants"/>
        </authorList>
    </citation>
    <scope>IDENTIFICATION</scope>
</reference>
<dbReference type="InterPro" id="IPR027413">
    <property type="entry name" value="GROEL-like_equatorial_sf"/>
</dbReference>
<accession>A0A7N2MVU6</accession>
<evidence type="ECO:0000256" key="3">
    <source>
        <dbReference type="ARBA" id="ARBA00022840"/>
    </source>
</evidence>
<comment type="similarity">
    <text evidence="1">Belongs to the chaperonin (HSP60) family.</text>
</comment>
<dbReference type="EMBL" id="LRBV02000011">
    <property type="status" value="NOT_ANNOTATED_CDS"/>
    <property type="molecule type" value="Genomic_DNA"/>
</dbReference>
<dbReference type="InParanoid" id="A0A7N2MVU6"/>
<evidence type="ECO:0000313" key="5">
    <source>
        <dbReference type="EnsemblPlants" id="QL11p017306:mrna"/>
    </source>
</evidence>
<dbReference type="Gene3D" id="1.10.560.10">
    <property type="entry name" value="GroEL-like equatorial domain"/>
    <property type="match status" value="2"/>
</dbReference>
<keyword evidence="4" id="KW-0143">Chaperone</keyword>
<dbReference type="GO" id="GO:0140662">
    <property type="term" value="F:ATP-dependent protein folding chaperone"/>
    <property type="evidence" value="ECO:0007669"/>
    <property type="project" value="InterPro"/>
</dbReference>
<dbReference type="InterPro" id="IPR017998">
    <property type="entry name" value="Chaperone_TCP-1"/>
</dbReference>